<evidence type="ECO:0000313" key="3">
    <source>
        <dbReference type="EMBL" id="OAP57754.1"/>
    </source>
</evidence>
<dbReference type="OrthoDB" id="5426775at2759"/>
<accession>A0A178ZD75</accession>
<dbReference type="PANTHER" id="PTHR42470">
    <property type="entry name" value="VAST DOMAIN-CONTAINING PROTEIN"/>
    <property type="match status" value="1"/>
</dbReference>
<gene>
    <name evidence="3" type="ORF">AYL99_08492</name>
</gene>
<organism evidence="3 4">
    <name type="scientific">Fonsecaea erecta</name>
    <dbReference type="NCBI Taxonomy" id="1367422"/>
    <lineage>
        <taxon>Eukaryota</taxon>
        <taxon>Fungi</taxon>
        <taxon>Dikarya</taxon>
        <taxon>Ascomycota</taxon>
        <taxon>Pezizomycotina</taxon>
        <taxon>Eurotiomycetes</taxon>
        <taxon>Chaetothyriomycetidae</taxon>
        <taxon>Chaetothyriales</taxon>
        <taxon>Herpotrichiellaceae</taxon>
        <taxon>Fonsecaea</taxon>
    </lineage>
</organism>
<reference evidence="3 4" key="1">
    <citation type="submission" date="2016-04" db="EMBL/GenBank/DDBJ databases">
        <title>Draft genome of Fonsecaea erecta CBS 125763.</title>
        <authorList>
            <person name="Weiss V.A."/>
            <person name="Vicente V.A."/>
            <person name="Raittz R.T."/>
            <person name="Moreno L.F."/>
            <person name="De Souza E.M."/>
            <person name="Pedrosa F.O."/>
            <person name="Steffens M.B."/>
            <person name="Faoro H."/>
            <person name="Tadra-Sfeir M.Z."/>
            <person name="Najafzadeh M.J."/>
            <person name="Felipe M.S."/>
            <person name="Teixeira M."/>
            <person name="Sun J."/>
            <person name="Xi L."/>
            <person name="Gomes R."/>
            <person name="De Azevedo C.M."/>
            <person name="Salgado C.G."/>
            <person name="Da Silva M.B."/>
            <person name="Nascimento M.F."/>
            <person name="Queiroz-Telles F."/>
            <person name="Attili D.S."/>
            <person name="Gorbushina A."/>
        </authorList>
    </citation>
    <scope>NUCLEOTIDE SEQUENCE [LARGE SCALE GENOMIC DNA]</scope>
    <source>
        <strain evidence="3 4">CBS 125763</strain>
    </source>
</reference>
<evidence type="ECO:0000256" key="1">
    <source>
        <dbReference type="SAM" id="MobiDB-lite"/>
    </source>
</evidence>
<dbReference type="InterPro" id="IPR057684">
    <property type="entry name" value="DUF7924"/>
</dbReference>
<keyword evidence="4" id="KW-1185">Reference proteome</keyword>
<proteinExistence type="predicted"/>
<dbReference type="GeneID" id="30012660"/>
<dbReference type="Pfam" id="PF25545">
    <property type="entry name" value="DUF7924"/>
    <property type="match status" value="1"/>
</dbReference>
<dbReference type="AlphaFoldDB" id="A0A178ZD75"/>
<name>A0A178ZD75_9EURO</name>
<protein>
    <recommendedName>
        <fullName evidence="2">DUF7924 domain-containing protein</fullName>
    </recommendedName>
</protein>
<dbReference type="Proteomes" id="UP000078343">
    <property type="component" value="Unassembled WGS sequence"/>
</dbReference>
<dbReference type="PANTHER" id="PTHR42470:SF2">
    <property type="match status" value="1"/>
</dbReference>
<feature type="region of interest" description="Disordered" evidence="1">
    <location>
        <begin position="1"/>
        <end position="168"/>
    </location>
</feature>
<dbReference type="EMBL" id="LVYI01000007">
    <property type="protein sequence ID" value="OAP57754.1"/>
    <property type="molecule type" value="Genomic_DNA"/>
</dbReference>
<comment type="caution">
    <text evidence="3">The sequence shown here is derived from an EMBL/GenBank/DDBJ whole genome shotgun (WGS) entry which is preliminary data.</text>
</comment>
<dbReference type="RefSeq" id="XP_018691121.1">
    <property type="nucleotide sequence ID" value="XM_018840000.1"/>
</dbReference>
<feature type="compositionally biased region" description="Basic and acidic residues" evidence="1">
    <location>
        <begin position="102"/>
        <end position="111"/>
    </location>
</feature>
<sequence>MATGIATPDADAVRSGHNRPDQQLVAPGRSSRKRRHSAKCEAEDIANGRRKSRRILESTNQRPPHASTEHTKSARQNPRLQGTQSTKLQQTAKGGQTRASNPRREGVKQYPEEQEIQFEASPRLRKSPEKRCYENNGDDPNHQAKRPRRGPTQYTESRNISPEKEDSIQRWLEDSSWSRRVSTEHRPRLSEPVIKMACKAAPVLPFSVNSIETTTSTSRKSDKPTANVHGMDYRDFLGYRNIYIESQSPPIELMLRANRIISRQRLSPEMDDAIVQKVKENARKLQNEAEDKIIKQLAPHIIPAMTEIPDQRLEMNTDQRWFNPVPIPLDASILTDPLPLPKPKPNLVFGYSKTAFTRNQLGTIDLLLDDHFGRSYALPDQKIRFPFLQVEFKSQAKNGTHYIAANQAAGAGAIALNGNMDLIRRSFGIDKFDYEEPQYFSISMDHELARINVHWLGAPNDGGQHSFHVEGLSKHLLDDEKGIRALSRAIKNILDNGADKQLRTLSDALDEYRDTVVRNRTTVNPRRERNISSYTNH</sequence>
<dbReference type="STRING" id="1367422.A0A178ZD75"/>
<feature type="compositionally biased region" description="Basic and acidic residues" evidence="1">
    <location>
        <begin position="11"/>
        <end position="20"/>
    </location>
</feature>
<feature type="compositionally biased region" description="Polar residues" evidence="1">
    <location>
        <begin position="74"/>
        <end position="100"/>
    </location>
</feature>
<feature type="domain" description="DUF7924" evidence="2">
    <location>
        <begin position="279"/>
        <end position="509"/>
    </location>
</feature>
<evidence type="ECO:0000259" key="2">
    <source>
        <dbReference type="Pfam" id="PF25545"/>
    </source>
</evidence>
<evidence type="ECO:0000313" key="4">
    <source>
        <dbReference type="Proteomes" id="UP000078343"/>
    </source>
</evidence>